<accession>A0A6A6ZXL6</accession>
<sequence>MDTAPFPNNEAVDVPQMDYTAAISQALGSFIQSKSATFACGGSVPIVSKDASSTTVPSGSTSSAPVALRWDSRDFAAGTTKLSFPLDANAAPSTILVKLVSDCQPASFGLNGADVLDESYRKATKLDRAAFSVNFCPYEVGIIDTIAQLLLPGTEHGTKGVRAELYKLNIYAAPSGFFKAHVDTPRSPMQFGSLVVSLPCHHVGGQLVVRHAGLSKTFDWGTTTALNPTSSQIQWAAFYSDCEHEVLQVTEGHRITLTYNLYHTPGVGDLAGMKTAMDVTSLPLFQYGKDALKTPGFMPQGGNLGIYCQHAYAHADYEAAKELPGTLKGSDMAVYDVFRALGLRVKVYAILAGDNNDGYEDYEDEDEDEDEGDLRCSILGELCGLQVTEEGGYDGSTLREITDAWGGQHVNVTWANEPQHLGPGLVHLTYGNQAGVDTMYSSAAIIVQIPSAGIRGAAGTQSEPITVD</sequence>
<evidence type="ECO:0000313" key="2">
    <source>
        <dbReference type="Proteomes" id="UP000799424"/>
    </source>
</evidence>
<proteinExistence type="predicted"/>
<dbReference type="OrthoDB" id="27483at2759"/>
<dbReference type="AlphaFoldDB" id="A0A6A6ZXL6"/>
<evidence type="ECO:0000313" key="1">
    <source>
        <dbReference type="EMBL" id="KAF2825289.1"/>
    </source>
</evidence>
<name>A0A6A6ZXL6_9PLEO</name>
<dbReference type="EMBL" id="MU006228">
    <property type="protein sequence ID" value="KAF2825289.1"/>
    <property type="molecule type" value="Genomic_DNA"/>
</dbReference>
<reference evidence="1" key="1">
    <citation type="journal article" date="2020" name="Stud. Mycol.">
        <title>101 Dothideomycetes genomes: a test case for predicting lifestyles and emergence of pathogens.</title>
        <authorList>
            <person name="Haridas S."/>
            <person name="Albert R."/>
            <person name="Binder M."/>
            <person name="Bloem J."/>
            <person name="Labutti K."/>
            <person name="Salamov A."/>
            <person name="Andreopoulos B."/>
            <person name="Baker S."/>
            <person name="Barry K."/>
            <person name="Bills G."/>
            <person name="Bluhm B."/>
            <person name="Cannon C."/>
            <person name="Castanera R."/>
            <person name="Culley D."/>
            <person name="Daum C."/>
            <person name="Ezra D."/>
            <person name="Gonzalez J."/>
            <person name="Henrissat B."/>
            <person name="Kuo A."/>
            <person name="Liang C."/>
            <person name="Lipzen A."/>
            <person name="Lutzoni F."/>
            <person name="Magnuson J."/>
            <person name="Mondo S."/>
            <person name="Nolan M."/>
            <person name="Ohm R."/>
            <person name="Pangilinan J."/>
            <person name="Park H.-J."/>
            <person name="Ramirez L."/>
            <person name="Alfaro M."/>
            <person name="Sun H."/>
            <person name="Tritt A."/>
            <person name="Yoshinaga Y."/>
            <person name="Zwiers L.-H."/>
            <person name="Turgeon B."/>
            <person name="Goodwin S."/>
            <person name="Spatafora J."/>
            <person name="Crous P."/>
            <person name="Grigoriev I."/>
        </authorList>
    </citation>
    <scope>NUCLEOTIDE SEQUENCE</scope>
    <source>
        <strain evidence="1">CBS 113818</strain>
    </source>
</reference>
<evidence type="ECO:0008006" key="3">
    <source>
        <dbReference type="Google" id="ProtNLM"/>
    </source>
</evidence>
<dbReference type="Gene3D" id="2.60.120.620">
    <property type="entry name" value="q2cbj1_9rhob like domain"/>
    <property type="match status" value="1"/>
</dbReference>
<organism evidence="1 2">
    <name type="scientific">Ophiobolus disseminans</name>
    <dbReference type="NCBI Taxonomy" id="1469910"/>
    <lineage>
        <taxon>Eukaryota</taxon>
        <taxon>Fungi</taxon>
        <taxon>Dikarya</taxon>
        <taxon>Ascomycota</taxon>
        <taxon>Pezizomycotina</taxon>
        <taxon>Dothideomycetes</taxon>
        <taxon>Pleosporomycetidae</taxon>
        <taxon>Pleosporales</taxon>
        <taxon>Pleosporineae</taxon>
        <taxon>Phaeosphaeriaceae</taxon>
        <taxon>Ophiobolus</taxon>
    </lineage>
</organism>
<dbReference type="PANTHER" id="PTHR33099:SF7">
    <property type="entry name" value="MYND-TYPE DOMAIN-CONTAINING PROTEIN"/>
    <property type="match status" value="1"/>
</dbReference>
<dbReference type="PANTHER" id="PTHR33099">
    <property type="entry name" value="FE2OG DIOXYGENASE DOMAIN-CONTAINING PROTEIN"/>
    <property type="match status" value="1"/>
</dbReference>
<keyword evidence="2" id="KW-1185">Reference proteome</keyword>
<dbReference type="Proteomes" id="UP000799424">
    <property type="component" value="Unassembled WGS sequence"/>
</dbReference>
<protein>
    <recommendedName>
        <fullName evidence="3">Fe2OG dioxygenase domain-containing protein</fullName>
    </recommendedName>
</protein>
<gene>
    <name evidence="1" type="ORF">CC86DRAFT_41658</name>
</gene>